<keyword evidence="5" id="KW-1185">Reference proteome</keyword>
<dbReference type="SUPFAM" id="SSF109604">
    <property type="entry name" value="HD-domain/PDEase-like"/>
    <property type="match status" value="1"/>
</dbReference>
<dbReference type="PANTHER" id="PTHR30005">
    <property type="entry name" value="EXOPOLYPHOSPHATASE"/>
    <property type="match status" value="1"/>
</dbReference>
<dbReference type="InterPro" id="IPR043129">
    <property type="entry name" value="ATPase_NBD"/>
</dbReference>
<proteinExistence type="predicted"/>
<dbReference type="PANTHER" id="PTHR30005:SF0">
    <property type="entry name" value="RETROGRADE REGULATION PROTEIN 2"/>
    <property type="match status" value="1"/>
</dbReference>
<reference evidence="5" key="1">
    <citation type="journal article" date="2019" name="Int. J. Syst. Evol. Microbiol.">
        <title>The Global Catalogue of Microorganisms (GCM) 10K type strain sequencing project: providing services to taxonomists for standard genome sequencing and annotation.</title>
        <authorList>
            <consortium name="The Broad Institute Genomics Platform"/>
            <consortium name="The Broad Institute Genome Sequencing Center for Infectious Disease"/>
            <person name="Wu L."/>
            <person name="Ma J."/>
        </authorList>
    </citation>
    <scope>NUCLEOTIDE SEQUENCE [LARGE SCALE GENOMIC DNA]</scope>
    <source>
        <strain evidence="5">CCUG 54356</strain>
    </source>
</reference>
<evidence type="ECO:0000313" key="4">
    <source>
        <dbReference type="EMBL" id="MFD1217177.1"/>
    </source>
</evidence>
<comment type="caution">
    <text evidence="4">The sequence shown here is derived from an EMBL/GenBank/DDBJ whole genome shotgun (WGS) entry which is preliminary data.</text>
</comment>
<evidence type="ECO:0000313" key="5">
    <source>
        <dbReference type="Proteomes" id="UP001597264"/>
    </source>
</evidence>
<dbReference type="InterPro" id="IPR050273">
    <property type="entry name" value="GppA/Ppx_hydrolase"/>
</dbReference>
<dbReference type="SUPFAM" id="SSF53067">
    <property type="entry name" value="Actin-like ATPase domain"/>
    <property type="match status" value="2"/>
</dbReference>
<protein>
    <submittedName>
        <fullName evidence="4">Ppx/GppA family phosphatase</fullName>
    </submittedName>
</protein>
<keyword evidence="1" id="KW-0378">Hydrolase</keyword>
<evidence type="ECO:0000256" key="1">
    <source>
        <dbReference type="ARBA" id="ARBA00022801"/>
    </source>
</evidence>
<dbReference type="Gene3D" id="1.10.3210.10">
    <property type="entry name" value="Hypothetical protein af1432"/>
    <property type="match status" value="1"/>
</dbReference>
<evidence type="ECO:0000259" key="3">
    <source>
        <dbReference type="Pfam" id="PF21447"/>
    </source>
</evidence>
<accession>A0ABW3U925</accession>
<dbReference type="InterPro" id="IPR030673">
    <property type="entry name" value="PyroPPase_GppA_Ppx"/>
</dbReference>
<dbReference type="Gene3D" id="3.30.420.150">
    <property type="entry name" value="Exopolyphosphatase. Domain 2"/>
    <property type="match status" value="1"/>
</dbReference>
<dbReference type="Gene3D" id="3.30.420.40">
    <property type="match status" value="1"/>
</dbReference>
<dbReference type="InterPro" id="IPR003695">
    <property type="entry name" value="Ppx_GppA_N"/>
</dbReference>
<dbReference type="CDD" id="cd24053">
    <property type="entry name" value="ASKHA_NBD_EcPPX-GppA-like"/>
    <property type="match status" value="1"/>
</dbReference>
<name>A0ABW3U925_9GAMM</name>
<sequence>MMTADQPAERYAALDLGSNSFHLLLAEFRDERMVRLHTDRAMVRLAAGLDAERNLAPEVAERALEALRRFSPVLQDLPAENVRVVGTNTLRAAAENADGFLEAAESILGVPVEIISGIEEARLIYSGVMAAAEGEPTLRCVVDIGGGSTELVRGIETPRLLQSLNMGCVAYSRRFFDSGKIDSGKHNHFIRARRAAQAELQELQHLADDALVVGASGTVKSVARVLNEGKLDPILRDDLDDLADKVAACKTIESLELPHLDPERRPVFAAGLAILHAIFRELDIREMHVSPYAIREGIVHDLAGRQRGGDRRADTIAALMERWQIDPEQAQRVANTALQFLGQLNPHTPVGDRRLLRWAADLHEIGLALSHSSFRKLGAYMIEHADLAGFGKGEQENLAYLVRNQRGDIKAAREHYGFHPDSDLLMCLRLACIVHRDHVDRSIDDLQLSADGPGYCMTVSADWLYQNPAIEDLLNMEVDCWADKNISLTLSSP</sequence>
<evidence type="ECO:0000259" key="2">
    <source>
        <dbReference type="Pfam" id="PF02541"/>
    </source>
</evidence>
<dbReference type="Pfam" id="PF21447">
    <property type="entry name" value="Ppx-GppA_III"/>
    <property type="match status" value="1"/>
</dbReference>
<dbReference type="Proteomes" id="UP001597264">
    <property type="component" value="Unassembled WGS sequence"/>
</dbReference>
<dbReference type="EMBL" id="JBHTLR010000010">
    <property type="protein sequence ID" value="MFD1217177.1"/>
    <property type="molecule type" value="Genomic_DNA"/>
</dbReference>
<feature type="domain" description="Ppx/GppA phosphatase C-terminal" evidence="3">
    <location>
        <begin position="312"/>
        <end position="476"/>
    </location>
</feature>
<dbReference type="PIRSF" id="PIRSF001267">
    <property type="entry name" value="Pyrophosphatase_GppA_Ppx"/>
    <property type="match status" value="1"/>
</dbReference>
<feature type="domain" description="Ppx/GppA phosphatase N-terminal" evidence="2">
    <location>
        <begin position="29"/>
        <end position="303"/>
    </location>
</feature>
<dbReference type="RefSeq" id="WP_230435751.1">
    <property type="nucleotide sequence ID" value="NZ_CP087715.1"/>
</dbReference>
<gene>
    <name evidence="4" type="ORF">ACFQ2X_11250</name>
</gene>
<organism evidence="4 5">
    <name type="scientific">Microbulbifer celer</name>
    <dbReference type="NCBI Taxonomy" id="435905"/>
    <lineage>
        <taxon>Bacteria</taxon>
        <taxon>Pseudomonadati</taxon>
        <taxon>Pseudomonadota</taxon>
        <taxon>Gammaproteobacteria</taxon>
        <taxon>Cellvibrionales</taxon>
        <taxon>Microbulbiferaceae</taxon>
        <taxon>Microbulbifer</taxon>
    </lineage>
</organism>
<dbReference type="Pfam" id="PF02541">
    <property type="entry name" value="Ppx-GppA"/>
    <property type="match status" value="1"/>
</dbReference>
<dbReference type="InterPro" id="IPR048950">
    <property type="entry name" value="Ppx_GppA_C"/>
</dbReference>